<accession>M1W0A5</accession>
<feature type="domain" description="ABC transporter" evidence="14">
    <location>
        <begin position="399"/>
        <end position="644"/>
    </location>
</feature>
<dbReference type="InterPro" id="IPR027417">
    <property type="entry name" value="P-loop_NTPase"/>
</dbReference>
<keyword evidence="4" id="KW-0813">Transport</keyword>
<feature type="transmembrane region" description="Helical" evidence="13">
    <location>
        <begin position="341"/>
        <end position="360"/>
    </location>
</feature>
<evidence type="ECO:0000256" key="13">
    <source>
        <dbReference type="SAM" id="Phobius"/>
    </source>
</evidence>
<proteinExistence type="inferred from homology"/>
<keyword evidence="7" id="KW-0547">Nucleotide-binding</keyword>
<dbReference type="InterPro" id="IPR003593">
    <property type="entry name" value="AAA+_ATPase"/>
</dbReference>
<dbReference type="PROSITE" id="PS50893">
    <property type="entry name" value="ABC_TRANSPORTER_2"/>
    <property type="match status" value="2"/>
</dbReference>
<dbReference type="HOGENOM" id="CLU_000604_17_2_1"/>
<dbReference type="InterPro" id="IPR039421">
    <property type="entry name" value="Type_1_exporter"/>
</dbReference>
<name>M1W0A5_CLAP2</name>
<protein>
    <submittedName>
        <fullName evidence="16">Related to ABC transporter</fullName>
    </submittedName>
</protein>
<keyword evidence="6" id="KW-0677">Repeat</keyword>
<reference evidence="16 17" key="1">
    <citation type="journal article" date="2013" name="PLoS Genet.">
        <title>Plant-symbiotic fungi as chemical engineers: Multi-genome analysis of the Clavicipitaceae reveals dynamics of alkaloid loci.</title>
        <authorList>
            <person name="Schardl C.L."/>
            <person name="Young C.A."/>
            <person name="Hesse U."/>
            <person name="Amyotte S.G."/>
            <person name="Andreeva K."/>
            <person name="Calie P.J."/>
            <person name="Fleetwood D.J."/>
            <person name="Haws D.C."/>
            <person name="Moore N."/>
            <person name="Oeser B."/>
            <person name="Panaccione D.G."/>
            <person name="Schweri K.K."/>
            <person name="Voisey C.R."/>
            <person name="Farman M.L."/>
            <person name="Jaromczyk J.W."/>
            <person name="Roe B.A."/>
            <person name="O'Sullivan D.M."/>
            <person name="Scott B."/>
            <person name="Tudzynski P."/>
            <person name="An Z."/>
            <person name="Arnaoudova E.G."/>
            <person name="Bullock C.T."/>
            <person name="Charlton N.D."/>
            <person name="Chen L."/>
            <person name="Cox M."/>
            <person name="Dinkins R.D."/>
            <person name="Florea S."/>
            <person name="Glenn A.E."/>
            <person name="Gordon A."/>
            <person name="Gueldener U."/>
            <person name="Harris D.R."/>
            <person name="Hollin W."/>
            <person name="Jaromczyk J."/>
            <person name="Johnson R.D."/>
            <person name="Khan A.K."/>
            <person name="Leistner E."/>
            <person name="Leuchtmann A."/>
            <person name="Li C."/>
            <person name="Liu J."/>
            <person name="Liu J."/>
            <person name="Liu M."/>
            <person name="Mace W."/>
            <person name="Machado C."/>
            <person name="Nagabhyru P."/>
            <person name="Pan J."/>
            <person name="Schmid J."/>
            <person name="Sugawara K."/>
            <person name="Steiner U."/>
            <person name="Takach J.E."/>
            <person name="Tanaka E."/>
            <person name="Webb J.S."/>
            <person name="Wilson E.V."/>
            <person name="Wiseman J.L."/>
            <person name="Yoshida R."/>
            <person name="Zeng Z."/>
        </authorList>
    </citation>
    <scope>NUCLEOTIDE SEQUENCE [LARGE SCALE GENOMIC DNA]</scope>
    <source>
        <strain evidence="16 17">20.1</strain>
    </source>
</reference>
<dbReference type="Pfam" id="PF00664">
    <property type="entry name" value="ABC_membrane"/>
    <property type="match status" value="2"/>
</dbReference>
<dbReference type="OrthoDB" id="6500128at2759"/>
<dbReference type="CDD" id="cd18578">
    <property type="entry name" value="ABC_6TM_Pgp_ABCB1_D2_like"/>
    <property type="match status" value="1"/>
</dbReference>
<sequence length="1309" mass="142135">MAAPAEAFEVERAVTAQMFEAHNKEAGGLESEKGLVVNSYAGGQNEDAEKKVDHGGYMRIFTYAGTTEYIIYGVSILAAVASGAGIALQNLVFGRFVTTLTDFASGKITGETMRSDSSSLALYMVYIGIGRFILSYTYNSLLTFNAYRVVRTIRLVYLKAALSQEIAYFDLGTGGSIATQATTNGRLILGGISEKLGLTAQGLSAFITAFIVAFATNWKLTLITLCIAPATIGVMAVTAVMEAGHATRILDIYAQANSFAEGVLSSARTVHAFEMRSRLVNKFDAYLAEAHRVGDKISPLYGILFSSEYCIIYLGFGLAFWQGFQMYGRGEVESSGEIFTVLFSVAIAAISMTVLAPYSVEFTRAATGAAQMFALIDRQSTIDPFNESGEQPSEVIGNIELNNVDFAYPSRPGVKVLDNFSLSVPAGKVTALVGQSGSGKSTIVGLIERWYNVCSGDVKLDGRSITALNTNWLRRNVRLVQQEPVLFQGSVFDNIRHGLVGTEWQDAPMDVQLTKVQEAARLAFAHDFITELPEGYETQIGQRGGLLSGGQKQRIAIARSVVSEPKILLLDEATSALDPHAEGIVQEALDRVSKGRTTIVIAHKLATIRKADNIVVMKKGKIIEQGTHESLIVSDGAYAQLVKVQNLKLKLSDEDSESEEEDAPEVKRDPSDLVKPMTKVATQDRARMEAKASRDDYDNHTHLGLVSVILRLVKESPSLRWWYILIIFGCVGASAAFPGQAILLANVSNAFTLQGSAMIDKGNFYAAMFIVLAAGCFISYFALGYATNLVSQTLSHTFRRQSFNDILRQDLQFFDREENNTGALASRVDSNPQAILELMGFNVGLILISVLNILGCSVLGIVYSWKLGLVIVLAGLPPFVSSGFFKFRADAALDRTISKRNSTSAAVASEAVNAIRTVSSLAIEQSVLNRYGDELDHAVKGSLKPMLKMMIWFALTQSIEYWFMALGFWYGCRLVSFGEIGIFDFFVTFMGVFYAGQATAQLFMFSTSMTKGKNAANYIFWLRQLQPTVAETSENSDKGPKSGGPIELDSVRFSYPLRPDAQVLRGIDLEIKKGQFAAFVGASGCGKSTMIAMLERFYDPLSGSIRIDGDDLTELNPRLYRRIVSLVQQEPTLFQGTIRENIALGIDDPTSSMEGDAPPRSSATTADVSVSDTQIEAALRAANAWDFVSSLPEGLSTAAGSNGTQLSGGQRQRIAIARSLIRNPSVLLLDEATSALDTESEKIVQNALAEAAKKGDRITIAVAHRLSTIKDADVICVFYMGRIVEMGTHAELLGLGGMYTNMCEAQSLD</sequence>
<dbReference type="GO" id="GO:0005524">
    <property type="term" value="F:ATP binding"/>
    <property type="evidence" value="ECO:0007669"/>
    <property type="project" value="UniProtKB-KW"/>
</dbReference>
<evidence type="ECO:0000256" key="4">
    <source>
        <dbReference type="ARBA" id="ARBA00022448"/>
    </source>
</evidence>
<dbReference type="VEuPathDB" id="FungiDB:CPUR_02802"/>
<feature type="domain" description="ABC transmembrane type-1" evidence="15">
    <location>
        <begin position="724"/>
        <end position="1011"/>
    </location>
</feature>
<dbReference type="PROSITE" id="PS00211">
    <property type="entry name" value="ABC_TRANSPORTER_1"/>
    <property type="match status" value="2"/>
</dbReference>
<evidence type="ECO:0000256" key="12">
    <source>
        <dbReference type="SAM" id="MobiDB-lite"/>
    </source>
</evidence>
<feature type="transmembrane region" description="Helical" evidence="13">
    <location>
        <begin position="841"/>
        <end position="861"/>
    </location>
</feature>
<gene>
    <name evidence="16" type="ORF">CPUR_02802</name>
</gene>
<dbReference type="FunFam" id="1.20.1560.10:FF:000057">
    <property type="entry name" value="ABC multidrug transporter SitT"/>
    <property type="match status" value="1"/>
</dbReference>
<dbReference type="PANTHER" id="PTHR43394:SF11">
    <property type="entry name" value="ATP-BINDING CASSETTE TRANSPORTER"/>
    <property type="match status" value="1"/>
</dbReference>
<feature type="transmembrane region" description="Helical" evidence="13">
    <location>
        <begin position="120"/>
        <end position="138"/>
    </location>
</feature>
<dbReference type="GO" id="GO:0015421">
    <property type="term" value="F:ABC-type oligopeptide transporter activity"/>
    <property type="evidence" value="ECO:0007669"/>
    <property type="project" value="TreeGrafter"/>
</dbReference>
<feature type="transmembrane region" description="Helical" evidence="13">
    <location>
        <begin position="721"/>
        <end position="744"/>
    </location>
</feature>
<keyword evidence="9 13" id="KW-1133">Transmembrane helix</keyword>
<dbReference type="InterPro" id="IPR036640">
    <property type="entry name" value="ABC1_TM_sf"/>
</dbReference>
<feature type="domain" description="ABC transmembrane type-1" evidence="15">
    <location>
        <begin position="74"/>
        <end position="364"/>
    </location>
</feature>
<keyword evidence="5 13" id="KW-0812">Transmembrane</keyword>
<dbReference type="InterPro" id="IPR011527">
    <property type="entry name" value="ABC1_TM_dom"/>
</dbReference>
<evidence type="ECO:0000256" key="2">
    <source>
        <dbReference type="ARBA" id="ARBA00004308"/>
    </source>
</evidence>
<keyword evidence="11" id="KW-0325">Glycoprotein</keyword>
<dbReference type="GO" id="GO:0005743">
    <property type="term" value="C:mitochondrial inner membrane"/>
    <property type="evidence" value="ECO:0007669"/>
    <property type="project" value="TreeGrafter"/>
</dbReference>
<dbReference type="STRING" id="1111077.M1W0A5"/>
<comment type="caution">
    <text evidence="16">The sequence shown here is derived from an EMBL/GenBank/DDBJ whole genome shotgun (WGS) entry which is preliminary data.</text>
</comment>
<feature type="transmembrane region" description="Helical" evidence="13">
    <location>
        <begin position="196"/>
        <end position="216"/>
    </location>
</feature>
<feature type="region of interest" description="Disordered" evidence="12">
    <location>
        <begin position="1147"/>
        <end position="1169"/>
    </location>
</feature>
<dbReference type="Gene3D" id="3.40.50.300">
    <property type="entry name" value="P-loop containing nucleotide triphosphate hydrolases"/>
    <property type="match status" value="2"/>
</dbReference>
<evidence type="ECO:0000256" key="10">
    <source>
        <dbReference type="ARBA" id="ARBA00023136"/>
    </source>
</evidence>
<evidence type="ECO:0000256" key="5">
    <source>
        <dbReference type="ARBA" id="ARBA00022692"/>
    </source>
</evidence>
<dbReference type="FunFam" id="3.40.50.300:FF:001530">
    <property type="entry name" value="ABC multidrug transporter (Eurofung)"/>
    <property type="match status" value="1"/>
</dbReference>
<dbReference type="CDD" id="cd18577">
    <property type="entry name" value="ABC_6TM_Pgp_ABCB1_D1_like"/>
    <property type="match status" value="1"/>
</dbReference>
<evidence type="ECO:0000259" key="14">
    <source>
        <dbReference type="PROSITE" id="PS50893"/>
    </source>
</evidence>
<organism evidence="16 17">
    <name type="scientific">Claviceps purpurea (strain 20.1)</name>
    <name type="common">Ergot fungus</name>
    <name type="synonym">Sphacelia segetum</name>
    <dbReference type="NCBI Taxonomy" id="1111077"/>
    <lineage>
        <taxon>Eukaryota</taxon>
        <taxon>Fungi</taxon>
        <taxon>Dikarya</taxon>
        <taxon>Ascomycota</taxon>
        <taxon>Pezizomycotina</taxon>
        <taxon>Sordariomycetes</taxon>
        <taxon>Hypocreomycetidae</taxon>
        <taxon>Hypocreales</taxon>
        <taxon>Clavicipitaceae</taxon>
        <taxon>Claviceps</taxon>
    </lineage>
</organism>
<dbReference type="CDD" id="cd03249">
    <property type="entry name" value="ABC_MTABC3_MDL1_MDL2"/>
    <property type="match status" value="2"/>
</dbReference>
<feature type="domain" description="ABC transporter" evidence="14">
    <location>
        <begin position="1046"/>
        <end position="1305"/>
    </location>
</feature>
<dbReference type="Pfam" id="PF00005">
    <property type="entry name" value="ABC_tran"/>
    <property type="match status" value="2"/>
</dbReference>
<feature type="transmembrane region" description="Helical" evidence="13">
    <location>
        <begin position="300"/>
        <end position="321"/>
    </location>
</feature>
<dbReference type="EMBL" id="CAGA01000012">
    <property type="protein sequence ID" value="CCE29111.1"/>
    <property type="molecule type" value="Genomic_DNA"/>
</dbReference>
<dbReference type="GO" id="GO:0090374">
    <property type="term" value="P:oligopeptide export from mitochondrion"/>
    <property type="evidence" value="ECO:0007669"/>
    <property type="project" value="TreeGrafter"/>
</dbReference>
<comment type="similarity">
    <text evidence="3">Belongs to the ABC transporter superfamily. ABCB family. Multidrug resistance exporter (TC 3.A.1.201) subfamily.</text>
</comment>
<feature type="transmembrane region" description="Helical" evidence="13">
    <location>
        <begin position="982"/>
        <end position="1005"/>
    </location>
</feature>
<feature type="transmembrane region" description="Helical" evidence="13">
    <location>
        <begin position="69"/>
        <end position="88"/>
    </location>
</feature>
<evidence type="ECO:0000313" key="17">
    <source>
        <dbReference type="Proteomes" id="UP000016801"/>
    </source>
</evidence>
<evidence type="ECO:0000256" key="1">
    <source>
        <dbReference type="ARBA" id="ARBA00004141"/>
    </source>
</evidence>
<evidence type="ECO:0000256" key="7">
    <source>
        <dbReference type="ARBA" id="ARBA00022741"/>
    </source>
</evidence>
<dbReference type="Proteomes" id="UP000016801">
    <property type="component" value="Unassembled WGS sequence"/>
</dbReference>
<dbReference type="GO" id="GO:0016887">
    <property type="term" value="F:ATP hydrolysis activity"/>
    <property type="evidence" value="ECO:0007669"/>
    <property type="project" value="InterPro"/>
</dbReference>
<evidence type="ECO:0000313" key="16">
    <source>
        <dbReference type="EMBL" id="CCE29111.1"/>
    </source>
</evidence>
<evidence type="ECO:0000256" key="3">
    <source>
        <dbReference type="ARBA" id="ARBA00007577"/>
    </source>
</evidence>
<dbReference type="InterPro" id="IPR003439">
    <property type="entry name" value="ABC_transporter-like_ATP-bd"/>
</dbReference>
<dbReference type="SUPFAM" id="SSF90123">
    <property type="entry name" value="ABC transporter transmembrane region"/>
    <property type="match status" value="2"/>
</dbReference>
<evidence type="ECO:0000256" key="11">
    <source>
        <dbReference type="ARBA" id="ARBA00023180"/>
    </source>
</evidence>
<comment type="subcellular location">
    <subcellularLocation>
        <location evidence="2">Endomembrane system</location>
    </subcellularLocation>
    <subcellularLocation>
        <location evidence="1">Membrane</location>
        <topology evidence="1">Multi-pass membrane protein</topology>
    </subcellularLocation>
</comment>
<evidence type="ECO:0000256" key="8">
    <source>
        <dbReference type="ARBA" id="ARBA00022840"/>
    </source>
</evidence>
<keyword evidence="10 13" id="KW-0472">Membrane</keyword>
<evidence type="ECO:0000256" key="6">
    <source>
        <dbReference type="ARBA" id="ARBA00022737"/>
    </source>
</evidence>
<dbReference type="eggNOG" id="KOG0055">
    <property type="taxonomic scope" value="Eukaryota"/>
</dbReference>
<keyword evidence="17" id="KW-1185">Reference proteome</keyword>
<evidence type="ECO:0000259" key="15">
    <source>
        <dbReference type="PROSITE" id="PS50929"/>
    </source>
</evidence>
<dbReference type="GO" id="GO:0012505">
    <property type="term" value="C:endomembrane system"/>
    <property type="evidence" value="ECO:0007669"/>
    <property type="project" value="UniProtKB-SubCell"/>
</dbReference>
<dbReference type="FunFam" id="3.40.50.300:FF:000913">
    <property type="entry name" value="ABC multidrug transporter SitT"/>
    <property type="match status" value="1"/>
</dbReference>
<dbReference type="PROSITE" id="PS50929">
    <property type="entry name" value="ABC_TM1F"/>
    <property type="match status" value="2"/>
</dbReference>
<dbReference type="InterPro" id="IPR017871">
    <property type="entry name" value="ABC_transporter-like_CS"/>
</dbReference>
<feature type="transmembrane region" description="Helical" evidence="13">
    <location>
        <begin position="867"/>
        <end position="885"/>
    </location>
</feature>
<keyword evidence="8" id="KW-0067">ATP-binding</keyword>
<dbReference type="SMART" id="SM00382">
    <property type="entry name" value="AAA"/>
    <property type="match status" value="2"/>
</dbReference>
<dbReference type="PANTHER" id="PTHR43394">
    <property type="entry name" value="ATP-DEPENDENT PERMEASE MDL1, MITOCHONDRIAL"/>
    <property type="match status" value="1"/>
</dbReference>
<feature type="transmembrane region" description="Helical" evidence="13">
    <location>
        <begin position="764"/>
        <end position="790"/>
    </location>
</feature>
<feature type="transmembrane region" description="Helical" evidence="13">
    <location>
        <begin position="222"/>
        <end position="241"/>
    </location>
</feature>
<evidence type="ECO:0000256" key="9">
    <source>
        <dbReference type="ARBA" id="ARBA00022989"/>
    </source>
</evidence>
<dbReference type="Gene3D" id="1.20.1560.10">
    <property type="entry name" value="ABC transporter type 1, transmembrane domain"/>
    <property type="match status" value="2"/>
</dbReference>
<dbReference type="SUPFAM" id="SSF52540">
    <property type="entry name" value="P-loop containing nucleoside triphosphate hydrolases"/>
    <property type="match status" value="2"/>
</dbReference>